<keyword evidence="7" id="KW-0456">Lyase</keyword>
<dbReference type="SUPFAM" id="SSF51621">
    <property type="entry name" value="Phosphoenolpyruvate/pyruvate domain"/>
    <property type="match status" value="1"/>
</dbReference>
<dbReference type="AlphaFoldDB" id="A0A1G8C7K4"/>
<dbReference type="GO" id="GO:0016829">
    <property type="term" value="F:lyase activity"/>
    <property type="evidence" value="ECO:0007669"/>
    <property type="project" value="UniProtKB-KW"/>
</dbReference>
<dbReference type="Gene3D" id="3.20.20.60">
    <property type="entry name" value="Phosphoenolpyruvate-binding domains"/>
    <property type="match status" value="1"/>
</dbReference>
<evidence type="ECO:0000256" key="2">
    <source>
        <dbReference type="ARBA" id="ARBA00022723"/>
    </source>
</evidence>
<evidence type="ECO:0000256" key="4">
    <source>
        <dbReference type="PIRSR" id="PIRSR015582-1"/>
    </source>
</evidence>
<evidence type="ECO:0000256" key="5">
    <source>
        <dbReference type="PIRSR" id="PIRSR015582-2"/>
    </source>
</evidence>
<name>A0A1G8C7K4_PSEOR</name>
<dbReference type="OrthoDB" id="4322898at2"/>
<keyword evidence="8" id="KW-1185">Reference proteome</keyword>
<dbReference type="RefSeq" id="WP_093089458.1">
    <property type="nucleotide sequence ID" value="NZ_FNBE01000022.1"/>
</dbReference>
<dbReference type="EMBL" id="FNBE01000022">
    <property type="protein sequence ID" value="SDH41517.1"/>
    <property type="molecule type" value="Genomic_DNA"/>
</dbReference>
<reference evidence="7 8" key="1">
    <citation type="submission" date="2016-10" db="EMBL/GenBank/DDBJ databases">
        <authorList>
            <person name="de Groot N.N."/>
        </authorList>
    </citation>
    <scope>NUCLEOTIDE SEQUENCE [LARGE SCALE GENOMIC DNA]</scope>
    <source>
        <strain evidence="7 8">CGMCC 4.3143</strain>
    </source>
</reference>
<comment type="cofactor">
    <cofactor evidence="1">
        <name>Mg(2+)</name>
        <dbReference type="ChEBI" id="CHEBI:18420"/>
    </cofactor>
</comment>
<sequence>MSSSLVTRPESVRAGLPFSSYLYVPAFRADAAAERGAAGAVVLDLEHLTPDEDKAEGRRRATAYLEAARWPVLVRVNHPSTGLVEQDLDAIVRPGLHAVRLPKTEHPDEVRHVARLIEELRVERGLVRTIGLQVMVETARGVESIAALARATHTVWGVGLGEGDLSADLGTRADEGLALSRSSVVLAARSAGLPAPVQVTYGGAPDGLRPSTELGRRLGFGSRTVLDPAYAETVNEIYG</sequence>
<dbReference type="InterPro" id="IPR011206">
    <property type="entry name" value="Citrate_lyase_beta/mcl1/mcl2"/>
</dbReference>
<organism evidence="7 8">
    <name type="scientific">Pseudonocardia oroxyli</name>
    <dbReference type="NCBI Taxonomy" id="366584"/>
    <lineage>
        <taxon>Bacteria</taxon>
        <taxon>Bacillati</taxon>
        <taxon>Actinomycetota</taxon>
        <taxon>Actinomycetes</taxon>
        <taxon>Pseudonocardiales</taxon>
        <taxon>Pseudonocardiaceae</taxon>
        <taxon>Pseudonocardia</taxon>
    </lineage>
</organism>
<dbReference type="PIRSF" id="PIRSF015582">
    <property type="entry name" value="Cit_lyase_B"/>
    <property type="match status" value="1"/>
</dbReference>
<protein>
    <submittedName>
        <fullName evidence="7">Citrate lyase subunit beta / citryl-CoA lyase</fullName>
    </submittedName>
</protein>
<dbReference type="Pfam" id="PF03328">
    <property type="entry name" value="HpcH_HpaI"/>
    <property type="match status" value="1"/>
</dbReference>
<gene>
    <name evidence="7" type="ORF">SAMN05216377_12222</name>
</gene>
<dbReference type="PANTHER" id="PTHR32308:SF0">
    <property type="entry name" value="HPCH_HPAI ALDOLASE_CITRATE LYASE DOMAIN-CONTAINING PROTEIN"/>
    <property type="match status" value="1"/>
</dbReference>
<evidence type="ECO:0000313" key="8">
    <source>
        <dbReference type="Proteomes" id="UP000198967"/>
    </source>
</evidence>
<feature type="binding site" evidence="5">
    <location>
        <position position="164"/>
    </location>
    <ligand>
        <name>Mg(2+)</name>
        <dbReference type="ChEBI" id="CHEBI:18420"/>
    </ligand>
</feature>
<dbReference type="InterPro" id="IPR015813">
    <property type="entry name" value="Pyrv/PenolPyrv_kinase-like_dom"/>
</dbReference>
<evidence type="ECO:0000256" key="1">
    <source>
        <dbReference type="ARBA" id="ARBA00001946"/>
    </source>
</evidence>
<dbReference type="GO" id="GO:0006107">
    <property type="term" value="P:oxaloacetate metabolic process"/>
    <property type="evidence" value="ECO:0007669"/>
    <property type="project" value="TreeGrafter"/>
</dbReference>
<accession>A0A1G8C7K4</accession>
<feature type="binding site" evidence="5">
    <location>
        <position position="137"/>
    </location>
    <ligand>
        <name>Mg(2+)</name>
        <dbReference type="ChEBI" id="CHEBI:18420"/>
    </ligand>
</feature>
<feature type="binding site" evidence="4">
    <location>
        <position position="75"/>
    </location>
    <ligand>
        <name>substrate</name>
    </ligand>
</feature>
<dbReference type="InterPro" id="IPR040442">
    <property type="entry name" value="Pyrv_kinase-like_dom_sf"/>
</dbReference>
<feature type="domain" description="HpcH/HpaI aldolase/citrate lyase" evidence="6">
    <location>
        <begin position="21"/>
        <end position="226"/>
    </location>
</feature>
<keyword evidence="2 5" id="KW-0479">Metal-binding</keyword>
<dbReference type="InterPro" id="IPR005000">
    <property type="entry name" value="Aldolase/citrate-lyase_domain"/>
</dbReference>
<dbReference type="STRING" id="366584.SAMN05216377_12222"/>
<feature type="binding site" evidence="4">
    <location>
        <position position="137"/>
    </location>
    <ligand>
        <name>substrate</name>
    </ligand>
</feature>
<dbReference type="PANTHER" id="PTHR32308">
    <property type="entry name" value="LYASE BETA SUBUNIT, PUTATIVE (AFU_ORTHOLOGUE AFUA_4G13030)-RELATED"/>
    <property type="match status" value="1"/>
</dbReference>
<evidence type="ECO:0000313" key="7">
    <source>
        <dbReference type="EMBL" id="SDH41517.1"/>
    </source>
</evidence>
<proteinExistence type="predicted"/>
<dbReference type="Proteomes" id="UP000198967">
    <property type="component" value="Unassembled WGS sequence"/>
</dbReference>
<evidence type="ECO:0000259" key="6">
    <source>
        <dbReference type="Pfam" id="PF03328"/>
    </source>
</evidence>
<dbReference type="GO" id="GO:0000287">
    <property type="term" value="F:magnesium ion binding"/>
    <property type="evidence" value="ECO:0007669"/>
    <property type="project" value="TreeGrafter"/>
</dbReference>
<keyword evidence="3 5" id="KW-0460">Magnesium</keyword>
<evidence type="ECO:0000256" key="3">
    <source>
        <dbReference type="ARBA" id="ARBA00022842"/>
    </source>
</evidence>